<comment type="similarity">
    <text evidence="2">Belongs to the vestigial family.</text>
</comment>
<dbReference type="PANTHER" id="PTHR17604">
    <property type="entry name" value="TRANSCRIPTION COFACTOR VESTIGIAL-LIKE PROTEIN 4"/>
    <property type="match status" value="1"/>
</dbReference>
<evidence type="ECO:0000256" key="3">
    <source>
        <dbReference type="SAM" id="MobiDB-lite"/>
    </source>
</evidence>
<evidence type="ECO:0000256" key="1">
    <source>
        <dbReference type="ARBA" id="ARBA00002229"/>
    </source>
</evidence>
<reference evidence="4" key="3">
    <citation type="submission" date="2025-09" db="UniProtKB">
        <authorList>
            <consortium name="Ensembl"/>
        </authorList>
    </citation>
    <scope>IDENTIFICATION</scope>
</reference>
<reference evidence="4 5" key="1">
    <citation type="journal article" date="2011" name="Genome Biol. Evol.">
        <title>Integration of the genetic map and genome assembly of fugu facilitates insights into distinct features of genome evolution in teleosts and mammals.</title>
        <authorList>
            <person name="Kai W."/>
            <person name="Kikuchi K."/>
            <person name="Tohari S."/>
            <person name="Chew A.K."/>
            <person name="Tay A."/>
            <person name="Fujiwara A."/>
            <person name="Hosoya S."/>
            <person name="Suetake H."/>
            <person name="Naruse K."/>
            <person name="Brenner S."/>
            <person name="Suzuki Y."/>
            <person name="Venkatesh B."/>
        </authorList>
    </citation>
    <scope>NUCLEOTIDE SEQUENCE [LARGE SCALE GENOMIC DNA]</scope>
</reference>
<dbReference type="InParanoid" id="A0A3B5K482"/>
<organism evidence="4 5">
    <name type="scientific">Takifugu rubripes</name>
    <name type="common">Japanese pufferfish</name>
    <name type="synonym">Fugu rubripes</name>
    <dbReference type="NCBI Taxonomy" id="31033"/>
    <lineage>
        <taxon>Eukaryota</taxon>
        <taxon>Metazoa</taxon>
        <taxon>Chordata</taxon>
        <taxon>Craniata</taxon>
        <taxon>Vertebrata</taxon>
        <taxon>Euteleostomi</taxon>
        <taxon>Actinopterygii</taxon>
        <taxon>Neopterygii</taxon>
        <taxon>Teleostei</taxon>
        <taxon>Neoteleostei</taxon>
        <taxon>Acanthomorphata</taxon>
        <taxon>Eupercaria</taxon>
        <taxon>Tetraodontiformes</taxon>
        <taxon>Tetradontoidea</taxon>
        <taxon>Tetraodontidae</taxon>
        <taxon>Takifugu</taxon>
    </lineage>
</organism>
<keyword evidence="5" id="KW-1185">Reference proteome</keyword>
<proteinExistence type="inferred from homology"/>
<comment type="function">
    <text evidence="1">May act as a specific coactivator for the mammalian TEFs.</text>
</comment>
<evidence type="ECO:0000313" key="4">
    <source>
        <dbReference type="Ensembl" id="ENSTRUP00000050745.2"/>
    </source>
</evidence>
<dbReference type="STRING" id="31033.ENSTRUP00000050745"/>
<dbReference type="CTD" id="101886496"/>
<dbReference type="RefSeq" id="XP_011600860.1">
    <property type="nucleotide sequence ID" value="XM_011602558.2"/>
</dbReference>
<dbReference type="SMART" id="SM00711">
    <property type="entry name" value="TDU"/>
    <property type="match status" value="2"/>
</dbReference>
<dbReference type="OrthoDB" id="10040691at2759"/>
<dbReference type="Proteomes" id="UP000005226">
    <property type="component" value="Chromosome 3"/>
</dbReference>
<sequence>MLFTRMDLLNSQFLDKMNNNVGKLYYDGESRTPSLSTAMASITPPPPHCPSKRKYGDEQMDDRINCDDDHMTKMSRLFATQLARPSVGDNPNEHWRHSHTLTEQMTSSSSSLLGNRLYSSISGYAVDQPLALTKSSHDMGVAAREWAAVSGTAERQQNRPSVITCAPASNRNCNLSQCHMNGCSPSPPADQKKTNANTASDPVIEEHFRRSLGKNYKEAEPVSNSVSITGSVDDHFAKALGDAWLQLKAQGGGHQSFEPDS</sequence>
<dbReference type="InterPro" id="IPR028184">
    <property type="entry name" value="VGLL4"/>
</dbReference>
<protein>
    <submittedName>
        <fullName evidence="4">Vestigial like family member 4</fullName>
    </submittedName>
</protein>
<evidence type="ECO:0000256" key="2">
    <source>
        <dbReference type="ARBA" id="ARBA00025784"/>
    </source>
</evidence>
<accession>A0A3B5K482</accession>
<dbReference type="OMA" id="SCDDDHM"/>
<name>A0A3B5K482_TAKRU</name>
<evidence type="ECO:0000313" key="5">
    <source>
        <dbReference type="Proteomes" id="UP000005226"/>
    </source>
</evidence>
<dbReference type="InterPro" id="IPR006627">
    <property type="entry name" value="TDU_repeat"/>
</dbReference>
<dbReference type="Ensembl" id="ENSTRUT00000055270.2">
    <property type="protein sequence ID" value="ENSTRUP00000050745.2"/>
    <property type="gene ID" value="ENSTRUG00000023743.2"/>
</dbReference>
<dbReference type="GO" id="GO:0001223">
    <property type="term" value="F:transcription coactivator binding"/>
    <property type="evidence" value="ECO:0007669"/>
    <property type="project" value="TreeGrafter"/>
</dbReference>
<dbReference type="GO" id="GO:0045892">
    <property type="term" value="P:negative regulation of DNA-templated transcription"/>
    <property type="evidence" value="ECO:0007669"/>
    <property type="project" value="TreeGrafter"/>
</dbReference>
<dbReference type="GeneID" id="101061775"/>
<feature type="region of interest" description="Disordered" evidence="3">
    <location>
        <begin position="38"/>
        <end position="57"/>
    </location>
</feature>
<gene>
    <name evidence="4" type="primary">vgll4a</name>
</gene>
<dbReference type="GeneTree" id="ENSGT00390000003282"/>
<dbReference type="Pfam" id="PF15245">
    <property type="entry name" value="VGLL4"/>
    <property type="match status" value="1"/>
</dbReference>
<reference evidence="4" key="2">
    <citation type="submission" date="2025-08" db="UniProtKB">
        <authorList>
            <consortium name="Ensembl"/>
        </authorList>
    </citation>
    <scope>IDENTIFICATION</scope>
</reference>
<dbReference type="AlphaFoldDB" id="A0A3B5K482"/>
<dbReference type="PANTHER" id="PTHR17604:SF6">
    <property type="entry name" value="TRANSCRIPTION COFACTOR VESTIGIAL-LIKE PROTEIN 4"/>
    <property type="match status" value="1"/>
</dbReference>